<evidence type="ECO:0000313" key="4">
    <source>
        <dbReference type="Proteomes" id="UP001501845"/>
    </source>
</evidence>
<sequence length="68" mass="6644">MPTPSPSGFARSADAAYVDGMAQVLVVCTIAALVTALLVAVYQPGHRPAAGAGAADEDMAGAEADAGQ</sequence>
<evidence type="ECO:0000256" key="2">
    <source>
        <dbReference type="SAM" id="Phobius"/>
    </source>
</evidence>
<organism evidence="3 4">
    <name type="scientific">Streptomyces tunisiensis</name>
    <dbReference type="NCBI Taxonomy" id="948699"/>
    <lineage>
        <taxon>Bacteria</taxon>
        <taxon>Bacillati</taxon>
        <taxon>Actinomycetota</taxon>
        <taxon>Actinomycetes</taxon>
        <taxon>Kitasatosporales</taxon>
        <taxon>Streptomycetaceae</taxon>
        <taxon>Streptomyces</taxon>
    </lineage>
</organism>
<protein>
    <submittedName>
        <fullName evidence="3">Uncharacterized protein</fullName>
    </submittedName>
</protein>
<keyword evidence="2" id="KW-0472">Membrane</keyword>
<accession>A0ABP7YQF9</accession>
<keyword evidence="2" id="KW-0812">Transmembrane</keyword>
<evidence type="ECO:0000256" key="1">
    <source>
        <dbReference type="SAM" id="MobiDB-lite"/>
    </source>
</evidence>
<dbReference type="EMBL" id="BAABBU010000016">
    <property type="protein sequence ID" value="GAA4139614.1"/>
    <property type="molecule type" value="Genomic_DNA"/>
</dbReference>
<reference evidence="4" key="1">
    <citation type="journal article" date="2019" name="Int. J. Syst. Evol. Microbiol.">
        <title>The Global Catalogue of Microorganisms (GCM) 10K type strain sequencing project: providing services to taxonomists for standard genome sequencing and annotation.</title>
        <authorList>
            <consortium name="The Broad Institute Genomics Platform"/>
            <consortium name="The Broad Institute Genome Sequencing Center for Infectious Disease"/>
            <person name="Wu L."/>
            <person name="Ma J."/>
        </authorList>
    </citation>
    <scope>NUCLEOTIDE SEQUENCE [LARGE SCALE GENOMIC DNA]</scope>
    <source>
        <strain evidence="4">JCM 17589</strain>
    </source>
</reference>
<name>A0ABP7YQF9_9ACTN</name>
<gene>
    <name evidence="3" type="ORF">GCM10022285_38040</name>
</gene>
<dbReference type="RefSeq" id="WP_346156999.1">
    <property type="nucleotide sequence ID" value="NZ_BAABBU010000016.1"/>
</dbReference>
<feature type="transmembrane region" description="Helical" evidence="2">
    <location>
        <begin position="20"/>
        <end position="42"/>
    </location>
</feature>
<keyword evidence="2" id="KW-1133">Transmembrane helix</keyword>
<evidence type="ECO:0000313" key="3">
    <source>
        <dbReference type="EMBL" id="GAA4139614.1"/>
    </source>
</evidence>
<proteinExistence type="predicted"/>
<feature type="region of interest" description="Disordered" evidence="1">
    <location>
        <begin position="48"/>
        <end position="68"/>
    </location>
</feature>
<dbReference type="Proteomes" id="UP001501845">
    <property type="component" value="Unassembled WGS sequence"/>
</dbReference>
<keyword evidence="4" id="KW-1185">Reference proteome</keyword>
<comment type="caution">
    <text evidence="3">The sequence shown here is derived from an EMBL/GenBank/DDBJ whole genome shotgun (WGS) entry which is preliminary data.</text>
</comment>